<feature type="domain" description="Tetrapyrrole biosynthesis uroporphyrinogen III synthase" evidence="1">
    <location>
        <begin position="46"/>
        <end position="210"/>
    </location>
</feature>
<dbReference type="Gene3D" id="3.40.50.10090">
    <property type="match status" value="2"/>
</dbReference>
<dbReference type="EMBL" id="JBHUPC010000013">
    <property type="protein sequence ID" value="MFD2892299.1"/>
    <property type="molecule type" value="Genomic_DNA"/>
</dbReference>
<protein>
    <submittedName>
        <fullName evidence="2">Uroporphyrinogen-III synthase</fullName>
        <ecNumber evidence="2">4.2.1.75</ecNumber>
    </submittedName>
</protein>
<keyword evidence="2" id="KW-0456">Lyase</keyword>
<dbReference type="PANTHER" id="PTHR12390:SF0">
    <property type="entry name" value="UROPORPHYRINOGEN-III SYNTHASE"/>
    <property type="match status" value="1"/>
</dbReference>
<dbReference type="RefSeq" id="WP_379811944.1">
    <property type="nucleotide sequence ID" value="NZ_JBHUPC010000013.1"/>
</dbReference>
<sequence length="220" mass="24739">MLSLLCTKEISSSQKQPFVEQGFHVVYKDFIKVKTIAFELGSINANIIFTSKNAVQSVLESEKLTTLKLKNCFCVGQKTKELLEENHFKVLACENYADDLGQLIATQYPEATFTFFSGNLRQDVLPNILKENNVVFDEFKTYETILTPQKLNTKFDAILFFSPSAVNSYLQENEIENQNCFCIGNTTAKALEHKTKNITIAPLQTIESVIETAVSTLLTA</sequence>
<dbReference type="PANTHER" id="PTHR12390">
    <property type="entry name" value="UROPORPHYRINOGEN III SYNTHASE"/>
    <property type="match status" value="1"/>
</dbReference>
<comment type="caution">
    <text evidence="2">The sequence shown here is derived from an EMBL/GenBank/DDBJ whole genome shotgun (WGS) entry which is preliminary data.</text>
</comment>
<accession>A0ABW5YPE4</accession>
<dbReference type="InterPro" id="IPR003754">
    <property type="entry name" value="4pyrrol_synth_uPrphyn_synth"/>
</dbReference>
<name>A0ABW5YPE4_9FLAO</name>
<gene>
    <name evidence="2" type="ORF">ACFS5J_09770</name>
</gene>
<dbReference type="SUPFAM" id="SSF69618">
    <property type="entry name" value="HemD-like"/>
    <property type="match status" value="1"/>
</dbReference>
<evidence type="ECO:0000259" key="1">
    <source>
        <dbReference type="Pfam" id="PF02602"/>
    </source>
</evidence>
<organism evidence="2 3">
    <name type="scientific">Flavobacterium chuncheonense</name>
    <dbReference type="NCBI Taxonomy" id="2026653"/>
    <lineage>
        <taxon>Bacteria</taxon>
        <taxon>Pseudomonadati</taxon>
        <taxon>Bacteroidota</taxon>
        <taxon>Flavobacteriia</taxon>
        <taxon>Flavobacteriales</taxon>
        <taxon>Flavobacteriaceae</taxon>
        <taxon>Flavobacterium</taxon>
    </lineage>
</organism>
<evidence type="ECO:0000313" key="3">
    <source>
        <dbReference type="Proteomes" id="UP001597534"/>
    </source>
</evidence>
<evidence type="ECO:0000313" key="2">
    <source>
        <dbReference type="EMBL" id="MFD2892299.1"/>
    </source>
</evidence>
<dbReference type="Pfam" id="PF02602">
    <property type="entry name" value="HEM4"/>
    <property type="match status" value="1"/>
</dbReference>
<dbReference type="GO" id="GO:0004852">
    <property type="term" value="F:uroporphyrinogen-III synthase activity"/>
    <property type="evidence" value="ECO:0007669"/>
    <property type="project" value="UniProtKB-EC"/>
</dbReference>
<dbReference type="EC" id="4.2.1.75" evidence="2"/>
<dbReference type="InterPro" id="IPR039793">
    <property type="entry name" value="UROS/Hem4"/>
</dbReference>
<dbReference type="Proteomes" id="UP001597534">
    <property type="component" value="Unassembled WGS sequence"/>
</dbReference>
<proteinExistence type="predicted"/>
<dbReference type="InterPro" id="IPR036108">
    <property type="entry name" value="4pyrrol_syn_uPrphyn_synt_sf"/>
</dbReference>
<keyword evidence="3" id="KW-1185">Reference proteome</keyword>
<dbReference type="CDD" id="cd06578">
    <property type="entry name" value="HemD"/>
    <property type="match status" value="1"/>
</dbReference>
<reference evidence="3" key="1">
    <citation type="journal article" date="2019" name="Int. J. Syst. Evol. Microbiol.">
        <title>The Global Catalogue of Microorganisms (GCM) 10K type strain sequencing project: providing services to taxonomists for standard genome sequencing and annotation.</title>
        <authorList>
            <consortium name="The Broad Institute Genomics Platform"/>
            <consortium name="The Broad Institute Genome Sequencing Center for Infectious Disease"/>
            <person name="Wu L."/>
            <person name="Ma J."/>
        </authorList>
    </citation>
    <scope>NUCLEOTIDE SEQUENCE [LARGE SCALE GENOMIC DNA]</scope>
    <source>
        <strain evidence="3">KCTC 22671</strain>
    </source>
</reference>